<dbReference type="InterPro" id="IPR019269">
    <property type="entry name" value="BLOC1_su2"/>
</dbReference>
<evidence type="ECO:0000313" key="2">
    <source>
        <dbReference type="EMBL" id="ORY80880.1"/>
    </source>
</evidence>
<dbReference type="EMBL" id="MCFI01000012">
    <property type="protein sequence ID" value="ORY80880.1"/>
    <property type="molecule type" value="Genomic_DNA"/>
</dbReference>
<proteinExistence type="inferred from homology"/>
<sequence length="116" mass="12657">MASSQKATHQVIRQALSLYAEKHVLETDSSTPTEAQTQLDALTAQNQEKVQSLHAMNDAAEGLLGGDAKVLRAERLKIETYIASIDEVCKRVTELEALVAELDQWSQAVQAHVGKS</sequence>
<dbReference type="GeneID" id="63788963"/>
<comment type="caution">
    <text evidence="2">The sequence shown here is derived from an EMBL/GenBank/DDBJ whole genome shotgun (WGS) entry which is preliminary data.</text>
</comment>
<dbReference type="AlphaFoldDB" id="A0A1Y2FAD5"/>
<reference evidence="2 3" key="1">
    <citation type="submission" date="2016-07" db="EMBL/GenBank/DDBJ databases">
        <title>Pervasive Adenine N6-methylation of Active Genes in Fungi.</title>
        <authorList>
            <consortium name="DOE Joint Genome Institute"/>
            <person name="Mondo S.J."/>
            <person name="Dannebaum R.O."/>
            <person name="Kuo R.C."/>
            <person name="Labutti K."/>
            <person name="Haridas S."/>
            <person name="Kuo A."/>
            <person name="Salamov A."/>
            <person name="Ahrendt S.R."/>
            <person name="Lipzen A."/>
            <person name="Sullivan W."/>
            <person name="Andreopoulos W.B."/>
            <person name="Clum A."/>
            <person name="Lindquist E."/>
            <person name="Daum C."/>
            <person name="Ramamoorthy G.K."/>
            <person name="Gryganskyi A."/>
            <person name="Culley D."/>
            <person name="Magnuson J.K."/>
            <person name="James T.Y."/>
            <person name="O'Malley M.A."/>
            <person name="Stajich J.E."/>
            <person name="Spatafora J.W."/>
            <person name="Visel A."/>
            <person name="Grigoriev I.V."/>
        </authorList>
    </citation>
    <scope>NUCLEOTIDE SEQUENCE [LARGE SCALE GENOMIC DNA]</scope>
    <source>
        <strain evidence="2 3">12-1054</strain>
    </source>
</reference>
<dbReference type="Proteomes" id="UP000193685">
    <property type="component" value="Unassembled WGS sequence"/>
</dbReference>
<evidence type="ECO:0000256" key="1">
    <source>
        <dbReference type="ARBA" id="ARBA00008468"/>
    </source>
</evidence>
<organism evidence="2 3">
    <name type="scientific">Protomyces lactucae-debilis</name>
    <dbReference type="NCBI Taxonomy" id="2754530"/>
    <lineage>
        <taxon>Eukaryota</taxon>
        <taxon>Fungi</taxon>
        <taxon>Dikarya</taxon>
        <taxon>Ascomycota</taxon>
        <taxon>Taphrinomycotina</taxon>
        <taxon>Taphrinomycetes</taxon>
        <taxon>Taphrinales</taxon>
        <taxon>Protomycetaceae</taxon>
        <taxon>Protomyces</taxon>
    </lineage>
</organism>
<keyword evidence="3" id="KW-1185">Reference proteome</keyword>
<name>A0A1Y2FAD5_PROLT</name>
<dbReference type="RefSeq" id="XP_040724525.1">
    <property type="nucleotide sequence ID" value="XM_040872364.1"/>
</dbReference>
<evidence type="ECO:0000313" key="3">
    <source>
        <dbReference type="Proteomes" id="UP000193685"/>
    </source>
</evidence>
<comment type="similarity">
    <text evidence="1">Belongs to the BLOC1S2 family.</text>
</comment>
<accession>A0A1Y2FAD5</accession>
<protein>
    <submittedName>
        <fullName evidence="2">Uncharacterized protein</fullName>
    </submittedName>
</protein>
<dbReference type="Pfam" id="PF10046">
    <property type="entry name" value="BLOC1_2"/>
    <property type="match status" value="1"/>
</dbReference>
<gene>
    <name evidence="2" type="ORF">BCR37DRAFT_55633</name>
</gene>